<comment type="caution">
    <text evidence="1">The sequence shown here is derived from an EMBL/GenBank/DDBJ whole genome shotgun (WGS) entry which is preliminary data.</text>
</comment>
<dbReference type="Proteomes" id="UP000762676">
    <property type="component" value="Unassembled WGS sequence"/>
</dbReference>
<dbReference type="AlphaFoldDB" id="A0AAV4GK62"/>
<name>A0AAV4GK62_9GAST</name>
<keyword evidence="2" id="KW-1185">Reference proteome</keyword>
<evidence type="ECO:0000313" key="2">
    <source>
        <dbReference type="Proteomes" id="UP000762676"/>
    </source>
</evidence>
<proteinExistence type="predicted"/>
<accession>A0AAV4GK62</accession>
<evidence type="ECO:0000313" key="1">
    <source>
        <dbReference type="EMBL" id="GFR85802.1"/>
    </source>
</evidence>
<sequence length="192" mass="21812">MANDGYSGWEQKSRPVTRFNEAFRLLGLPKSAKMRNYKRKTNRGQTPADVIERAAATVAGGQSLRSAAKDFAIDRMTLKRYIDKASRNQGVAYTPVALRQVVFPPDMEKDLADHVKRLSDMFNGLSVNRCRSLAYEFAKRNNLNVPTNWDREKKAGQDWWLGFKARQNLAIRVPEATSFGRATAFERPVVDK</sequence>
<reference evidence="1 2" key="1">
    <citation type="journal article" date="2021" name="Elife">
        <title>Chloroplast acquisition without the gene transfer in kleptoplastic sea slugs, Plakobranchus ocellatus.</title>
        <authorList>
            <person name="Maeda T."/>
            <person name="Takahashi S."/>
            <person name="Yoshida T."/>
            <person name="Shimamura S."/>
            <person name="Takaki Y."/>
            <person name="Nagai Y."/>
            <person name="Toyoda A."/>
            <person name="Suzuki Y."/>
            <person name="Arimoto A."/>
            <person name="Ishii H."/>
            <person name="Satoh N."/>
            <person name="Nishiyama T."/>
            <person name="Hasebe M."/>
            <person name="Maruyama T."/>
            <person name="Minagawa J."/>
            <person name="Obokata J."/>
            <person name="Shigenobu S."/>
        </authorList>
    </citation>
    <scope>NUCLEOTIDE SEQUENCE [LARGE SCALE GENOMIC DNA]</scope>
</reference>
<gene>
    <name evidence="1" type="ORF">ElyMa_004183500</name>
</gene>
<protein>
    <submittedName>
        <fullName evidence="1">Transposase</fullName>
    </submittedName>
</protein>
<organism evidence="1 2">
    <name type="scientific">Elysia marginata</name>
    <dbReference type="NCBI Taxonomy" id="1093978"/>
    <lineage>
        <taxon>Eukaryota</taxon>
        <taxon>Metazoa</taxon>
        <taxon>Spiralia</taxon>
        <taxon>Lophotrochozoa</taxon>
        <taxon>Mollusca</taxon>
        <taxon>Gastropoda</taxon>
        <taxon>Heterobranchia</taxon>
        <taxon>Euthyneura</taxon>
        <taxon>Panpulmonata</taxon>
        <taxon>Sacoglossa</taxon>
        <taxon>Placobranchoidea</taxon>
        <taxon>Plakobranchidae</taxon>
        <taxon>Elysia</taxon>
    </lineage>
</organism>
<dbReference type="EMBL" id="BMAT01008473">
    <property type="protein sequence ID" value="GFR85802.1"/>
    <property type="molecule type" value="Genomic_DNA"/>
</dbReference>